<dbReference type="InterPro" id="IPR013670">
    <property type="entry name" value="EcoEI_R_C_dom"/>
</dbReference>
<dbReference type="GO" id="GO:0003824">
    <property type="term" value="F:catalytic activity"/>
    <property type="evidence" value="ECO:0007669"/>
    <property type="project" value="InterPro"/>
</dbReference>
<organism evidence="2">
    <name type="scientific">marine sediment metagenome</name>
    <dbReference type="NCBI Taxonomy" id="412755"/>
    <lineage>
        <taxon>unclassified sequences</taxon>
        <taxon>metagenomes</taxon>
        <taxon>ecological metagenomes</taxon>
    </lineage>
</organism>
<dbReference type="AlphaFoldDB" id="A0A0F9QHX7"/>
<evidence type="ECO:0000259" key="1">
    <source>
        <dbReference type="Pfam" id="PF08463"/>
    </source>
</evidence>
<accession>A0A0F9QHX7</accession>
<dbReference type="EMBL" id="LAZR01001606">
    <property type="protein sequence ID" value="KKN42089.1"/>
    <property type="molecule type" value="Genomic_DNA"/>
</dbReference>
<sequence>MLIRLGEDDGKTMLSGLLERSGAPSLPYFVRSLVGMDEATAKQAFSDFLTDTSLTAAQIRFVETVIEQLASRGVIEPSALYEPPFTAFHAGGPEALFAGKDRVIEGIFNTLHEIRPIESAAFAG</sequence>
<proteinExistence type="predicted"/>
<comment type="caution">
    <text evidence="2">The sequence shown here is derived from an EMBL/GenBank/DDBJ whole genome shotgun (WGS) entry which is preliminary data.</text>
</comment>
<dbReference type="GO" id="GO:0003677">
    <property type="term" value="F:DNA binding"/>
    <property type="evidence" value="ECO:0007669"/>
    <property type="project" value="InterPro"/>
</dbReference>
<evidence type="ECO:0000313" key="2">
    <source>
        <dbReference type="EMBL" id="KKN42089.1"/>
    </source>
</evidence>
<dbReference type="Pfam" id="PF08463">
    <property type="entry name" value="EcoEI_R_C"/>
    <property type="match status" value="1"/>
</dbReference>
<protein>
    <recommendedName>
        <fullName evidence="1">EcoEI R protein C-terminal domain-containing protein</fullName>
    </recommendedName>
</protein>
<feature type="domain" description="EcoEI R protein C-terminal" evidence="1">
    <location>
        <begin position="23"/>
        <end position="113"/>
    </location>
</feature>
<dbReference type="GO" id="GO:0006304">
    <property type="term" value="P:DNA modification"/>
    <property type="evidence" value="ECO:0007669"/>
    <property type="project" value="InterPro"/>
</dbReference>
<reference evidence="2" key="1">
    <citation type="journal article" date="2015" name="Nature">
        <title>Complex archaea that bridge the gap between prokaryotes and eukaryotes.</title>
        <authorList>
            <person name="Spang A."/>
            <person name="Saw J.H."/>
            <person name="Jorgensen S.L."/>
            <person name="Zaremba-Niedzwiedzka K."/>
            <person name="Martijn J."/>
            <person name="Lind A.E."/>
            <person name="van Eijk R."/>
            <person name="Schleper C."/>
            <person name="Guy L."/>
            <person name="Ettema T.J."/>
        </authorList>
    </citation>
    <scope>NUCLEOTIDE SEQUENCE</scope>
</reference>
<name>A0A0F9QHX7_9ZZZZ</name>
<gene>
    <name evidence="2" type="ORF">LCGC14_0716960</name>
</gene>